<keyword evidence="5" id="KW-1185">Reference proteome</keyword>
<evidence type="ECO:0000313" key="4">
    <source>
        <dbReference type="EMBL" id="KAI9185135.1"/>
    </source>
</evidence>
<evidence type="ECO:0008006" key="6">
    <source>
        <dbReference type="Google" id="ProtNLM"/>
    </source>
</evidence>
<keyword evidence="2" id="KW-1133">Transmembrane helix</keyword>
<name>A0AAD5J7P2_ACENE</name>
<evidence type="ECO:0000256" key="1">
    <source>
        <dbReference type="SAM" id="MobiDB-lite"/>
    </source>
</evidence>
<protein>
    <recommendedName>
        <fullName evidence="6">Glycine-rich protein</fullName>
    </recommendedName>
</protein>
<dbReference type="PANTHER" id="PTHR37389:SF16">
    <property type="entry name" value="GLYCINE-RICH CELL WALL STRUCTURAL PROTEIN"/>
    <property type="match status" value="1"/>
</dbReference>
<comment type="caution">
    <text evidence="4">The sequence shown here is derived from an EMBL/GenBank/DDBJ whole genome shotgun (WGS) entry which is preliminary data.</text>
</comment>
<dbReference type="AlphaFoldDB" id="A0AAD5J7P2"/>
<dbReference type="InterPro" id="IPR010800">
    <property type="entry name" value="GRP"/>
</dbReference>
<sequence length="127" mass="12606">MAFSKNIFLLLGLAFVVVLLISSHEVSASSRELADTTQTSKCFSLYFLFFICACIAAYGSPAGSLVSEESANLDGHDHGHGGHGGHGGGGHHGGHPGHGDGHGGHGGHGGGGHHGGHPGHGGATGEN</sequence>
<gene>
    <name evidence="4" type="ORF">LWI28_004544</name>
</gene>
<feature type="region of interest" description="Disordered" evidence="1">
    <location>
        <begin position="65"/>
        <end position="127"/>
    </location>
</feature>
<accession>A0AAD5J7P2</accession>
<evidence type="ECO:0000256" key="3">
    <source>
        <dbReference type="SAM" id="SignalP"/>
    </source>
</evidence>
<dbReference type="Proteomes" id="UP001064489">
    <property type="component" value="Chromosome 3"/>
</dbReference>
<keyword evidence="2" id="KW-0812">Transmembrane</keyword>
<keyword evidence="3" id="KW-0732">Signal</keyword>
<evidence type="ECO:0000256" key="2">
    <source>
        <dbReference type="SAM" id="Phobius"/>
    </source>
</evidence>
<feature type="chain" id="PRO_5042094615" description="Glycine-rich protein" evidence="3">
    <location>
        <begin position="29"/>
        <end position="127"/>
    </location>
</feature>
<reference evidence="4" key="1">
    <citation type="journal article" date="2022" name="Plant J.">
        <title>Strategies of tolerance reflected in two North American maple genomes.</title>
        <authorList>
            <person name="McEvoy S.L."/>
            <person name="Sezen U.U."/>
            <person name="Trouern-Trend A."/>
            <person name="McMahon S.M."/>
            <person name="Schaberg P.G."/>
            <person name="Yang J."/>
            <person name="Wegrzyn J.L."/>
            <person name="Swenson N.G."/>
        </authorList>
    </citation>
    <scope>NUCLEOTIDE SEQUENCE</scope>
    <source>
        <strain evidence="4">91603</strain>
    </source>
</reference>
<feature type="transmembrane region" description="Helical" evidence="2">
    <location>
        <begin position="44"/>
        <end position="66"/>
    </location>
</feature>
<dbReference type="PANTHER" id="PTHR37389">
    <property type="entry name" value="NODULIN-24"/>
    <property type="match status" value="1"/>
</dbReference>
<proteinExistence type="predicted"/>
<reference evidence="4" key="2">
    <citation type="submission" date="2023-02" db="EMBL/GenBank/DDBJ databases">
        <authorList>
            <person name="Swenson N.G."/>
            <person name="Wegrzyn J.L."/>
            <person name="Mcevoy S.L."/>
        </authorList>
    </citation>
    <scope>NUCLEOTIDE SEQUENCE</scope>
    <source>
        <strain evidence="4">91603</strain>
        <tissue evidence="4">Leaf</tissue>
    </source>
</reference>
<feature type="signal peptide" evidence="3">
    <location>
        <begin position="1"/>
        <end position="28"/>
    </location>
</feature>
<feature type="compositionally biased region" description="Gly residues" evidence="1">
    <location>
        <begin position="104"/>
        <end position="127"/>
    </location>
</feature>
<dbReference type="EMBL" id="JAJSOW010000100">
    <property type="protein sequence ID" value="KAI9185135.1"/>
    <property type="molecule type" value="Genomic_DNA"/>
</dbReference>
<keyword evidence="2" id="KW-0472">Membrane</keyword>
<evidence type="ECO:0000313" key="5">
    <source>
        <dbReference type="Proteomes" id="UP001064489"/>
    </source>
</evidence>
<organism evidence="4 5">
    <name type="scientific">Acer negundo</name>
    <name type="common">Box elder</name>
    <dbReference type="NCBI Taxonomy" id="4023"/>
    <lineage>
        <taxon>Eukaryota</taxon>
        <taxon>Viridiplantae</taxon>
        <taxon>Streptophyta</taxon>
        <taxon>Embryophyta</taxon>
        <taxon>Tracheophyta</taxon>
        <taxon>Spermatophyta</taxon>
        <taxon>Magnoliopsida</taxon>
        <taxon>eudicotyledons</taxon>
        <taxon>Gunneridae</taxon>
        <taxon>Pentapetalae</taxon>
        <taxon>rosids</taxon>
        <taxon>malvids</taxon>
        <taxon>Sapindales</taxon>
        <taxon>Sapindaceae</taxon>
        <taxon>Hippocastanoideae</taxon>
        <taxon>Acereae</taxon>
        <taxon>Acer</taxon>
    </lineage>
</organism>
<feature type="compositionally biased region" description="Gly residues" evidence="1">
    <location>
        <begin position="82"/>
        <end position="91"/>
    </location>
</feature>